<dbReference type="SUPFAM" id="SSF51197">
    <property type="entry name" value="Clavaminate synthase-like"/>
    <property type="match status" value="1"/>
</dbReference>
<dbReference type="AlphaFoldDB" id="A0A6G9YIE4"/>
<evidence type="ECO:0008006" key="4">
    <source>
        <dbReference type="Google" id="ProtNLM"/>
    </source>
</evidence>
<dbReference type="Proteomes" id="UP000503540">
    <property type="component" value="Chromosome"/>
</dbReference>
<gene>
    <name evidence="2" type="ORF">F5544_24755</name>
</gene>
<reference evidence="2 3" key="1">
    <citation type="journal article" date="2019" name="ACS Chem. Biol.">
        <title>Identification and Mobilization of a Cryptic Antibiotic Biosynthesis Gene Locus from a Human-Pathogenic Nocardia Isolate.</title>
        <authorList>
            <person name="Herisse M."/>
            <person name="Ishida K."/>
            <person name="Porter J.L."/>
            <person name="Howden B."/>
            <person name="Hertweck C."/>
            <person name="Stinear T.P."/>
            <person name="Pidot S.J."/>
        </authorList>
    </citation>
    <scope>NUCLEOTIDE SEQUENCE [LARGE SCALE GENOMIC DNA]</scope>
    <source>
        <strain evidence="2 3">AUSMDU00012717</strain>
    </source>
</reference>
<sequence>MPNSLGGWPIRFPSDQPPGDEGLAMVAPPLIDLYNSDADLPFALATGQAGDVYLCHPFLIHAAQRNRAGRPKFMAQPPLLLREPCVLDRADGAYSPVEQAIRDGLALAGQRR</sequence>
<protein>
    <recommendedName>
        <fullName evidence="4">Phytanoyl-CoA dioxygenase</fullName>
    </recommendedName>
</protein>
<keyword evidence="3" id="KW-1185">Reference proteome</keyword>
<evidence type="ECO:0000256" key="1">
    <source>
        <dbReference type="SAM" id="MobiDB-lite"/>
    </source>
</evidence>
<dbReference type="EMBL" id="CP046172">
    <property type="protein sequence ID" value="QIS12806.1"/>
    <property type="molecule type" value="Genomic_DNA"/>
</dbReference>
<evidence type="ECO:0000313" key="2">
    <source>
        <dbReference type="EMBL" id="QIS12806.1"/>
    </source>
</evidence>
<feature type="region of interest" description="Disordered" evidence="1">
    <location>
        <begin position="1"/>
        <end position="21"/>
    </location>
</feature>
<evidence type="ECO:0000313" key="3">
    <source>
        <dbReference type="Proteomes" id="UP000503540"/>
    </source>
</evidence>
<proteinExistence type="predicted"/>
<name>A0A6G9YIE4_9NOCA</name>
<accession>A0A6G9YIE4</accession>
<dbReference type="KEGG" id="nah:F5544_24755"/>
<dbReference type="RefSeq" id="WP_203217342.1">
    <property type="nucleotide sequence ID" value="NZ_CP046172.1"/>
</dbReference>
<organism evidence="2 3">
    <name type="scientific">Nocardia arthritidis</name>
    <dbReference type="NCBI Taxonomy" id="228602"/>
    <lineage>
        <taxon>Bacteria</taxon>
        <taxon>Bacillati</taxon>
        <taxon>Actinomycetota</taxon>
        <taxon>Actinomycetes</taxon>
        <taxon>Mycobacteriales</taxon>
        <taxon>Nocardiaceae</taxon>
        <taxon>Nocardia</taxon>
    </lineage>
</organism>